<dbReference type="SUPFAM" id="SSF101898">
    <property type="entry name" value="NHL repeat"/>
    <property type="match status" value="1"/>
</dbReference>
<dbReference type="HOGENOM" id="CLU_1804979_0_0_14"/>
<protein>
    <submittedName>
        <fullName evidence="1">Uncharacterized protein</fullName>
    </submittedName>
</protein>
<evidence type="ECO:0000313" key="2">
    <source>
        <dbReference type="Proteomes" id="UP000019260"/>
    </source>
</evidence>
<proteinExistence type="predicted"/>
<dbReference type="EMBL" id="CP006720">
    <property type="protein sequence ID" value="AHI57951.1"/>
    <property type="molecule type" value="Genomic_DNA"/>
</dbReference>
<dbReference type="PATRIC" id="fig|838561.3.peg.593"/>
<reference evidence="1 2" key="1">
    <citation type="submission" date="2013-09" db="EMBL/GenBank/DDBJ databases">
        <title>Complete genome sequence of Spiroplasma mirum suckling mouse cataract agent.</title>
        <authorList>
            <person name="Landry C.A."/>
            <person name="Bastian F.O."/>
            <person name="Thune R.L."/>
        </authorList>
    </citation>
    <scope>NUCLEOTIDE SEQUENCE [LARGE SCALE GENOMIC DNA]</scope>
    <source>
        <strain evidence="1 2">SMCA</strain>
    </source>
</reference>
<dbReference type="Proteomes" id="UP000019260">
    <property type="component" value="Chromosome"/>
</dbReference>
<sequence>MDDDANFYIASGLGKLFKKGPGQQPQGLGTLTGITALNIDDNNHLYVATKRKELYVGNTNANFKPLTKLNENINLIELDHQNYWYGASAQGNICMGDLSGAATKIASLNYPDPQILIDQSNNVYVYSKNTNKIWHNYCGKIIF</sequence>
<accession>W0GPD7</accession>
<gene>
    <name evidence="1" type="ORF">P344_03035</name>
</gene>
<dbReference type="KEGG" id="smir:SMM_0516"/>
<keyword evidence="2" id="KW-1185">Reference proteome</keyword>
<name>W0GPD7_9MOLU</name>
<dbReference type="KEGG" id="smia:P344_03035"/>
<evidence type="ECO:0000313" key="1">
    <source>
        <dbReference type="EMBL" id="AHI57951.1"/>
    </source>
</evidence>
<dbReference type="AlphaFoldDB" id="W0GPD7"/>
<organism evidence="1 2">
    <name type="scientific">Spiroplasma mirum ATCC 29335</name>
    <dbReference type="NCBI Taxonomy" id="838561"/>
    <lineage>
        <taxon>Bacteria</taxon>
        <taxon>Bacillati</taxon>
        <taxon>Mycoplasmatota</taxon>
        <taxon>Mollicutes</taxon>
        <taxon>Entomoplasmatales</taxon>
        <taxon>Spiroplasmataceae</taxon>
        <taxon>Spiroplasma</taxon>
    </lineage>
</organism>